<dbReference type="EMBL" id="CADCXV010000806">
    <property type="protein sequence ID" value="CAB0036010.1"/>
    <property type="molecule type" value="Genomic_DNA"/>
</dbReference>
<dbReference type="PANTHER" id="PTHR24198:SF165">
    <property type="entry name" value="ANKYRIN REPEAT-CONTAINING PROTEIN-RELATED"/>
    <property type="match status" value="1"/>
</dbReference>
<feature type="repeat" description="ANK" evidence="3">
    <location>
        <begin position="95"/>
        <end position="127"/>
    </location>
</feature>
<evidence type="ECO:0000313" key="6">
    <source>
        <dbReference type="Proteomes" id="UP000479190"/>
    </source>
</evidence>
<evidence type="ECO:0000256" key="4">
    <source>
        <dbReference type="SAM" id="MobiDB-lite"/>
    </source>
</evidence>
<feature type="compositionally biased region" description="Polar residues" evidence="4">
    <location>
        <begin position="927"/>
        <end position="940"/>
    </location>
</feature>
<proteinExistence type="predicted"/>
<dbReference type="Pfam" id="PF00023">
    <property type="entry name" value="Ank"/>
    <property type="match status" value="2"/>
</dbReference>
<reference evidence="5 6" key="1">
    <citation type="submission" date="2020-02" db="EMBL/GenBank/DDBJ databases">
        <authorList>
            <person name="Ferguson B K."/>
        </authorList>
    </citation>
    <scope>NUCLEOTIDE SEQUENCE [LARGE SCALE GENOMIC DNA]</scope>
</reference>
<keyword evidence="1" id="KW-0677">Repeat</keyword>
<organism evidence="5 6">
    <name type="scientific">Trichogramma brassicae</name>
    <dbReference type="NCBI Taxonomy" id="86971"/>
    <lineage>
        <taxon>Eukaryota</taxon>
        <taxon>Metazoa</taxon>
        <taxon>Ecdysozoa</taxon>
        <taxon>Arthropoda</taxon>
        <taxon>Hexapoda</taxon>
        <taxon>Insecta</taxon>
        <taxon>Pterygota</taxon>
        <taxon>Neoptera</taxon>
        <taxon>Endopterygota</taxon>
        <taxon>Hymenoptera</taxon>
        <taxon>Apocrita</taxon>
        <taxon>Proctotrupomorpha</taxon>
        <taxon>Chalcidoidea</taxon>
        <taxon>Trichogrammatidae</taxon>
        <taxon>Trichogramma</taxon>
    </lineage>
</organism>
<dbReference type="Gene3D" id="1.25.40.20">
    <property type="entry name" value="Ankyrin repeat-containing domain"/>
    <property type="match status" value="4"/>
</dbReference>
<dbReference type="Pfam" id="PF12796">
    <property type="entry name" value="Ank_2"/>
    <property type="match status" value="2"/>
</dbReference>
<feature type="repeat" description="ANK" evidence="3">
    <location>
        <begin position="21"/>
        <end position="54"/>
    </location>
</feature>
<dbReference type="InterPro" id="IPR036770">
    <property type="entry name" value="Ankyrin_rpt-contain_sf"/>
</dbReference>
<dbReference type="SUPFAM" id="SSF48403">
    <property type="entry name" value="Ankyrin repeat"/>
    <property type="match status" value="2"/>
</dbReference>
<evidence type="ECO:0000256" key="2">
    <source>
        <dbReference type="ARBA" id="ARBA00023043"/>
    </source>
</evidence>
<sequence>MFFEINDERHEIVQVDARDNLGNTPLHSAVNSCVNEKAFEFLLRRGANPNTTNTEGSTPLHIICKASSNVDLVKMLFELTNAKYKPVQVNAQDKLGNTPLHLNLDCGCKDTTELLLRNGADPNVANADGMISLHIICKQNYYNDWETILFEFTNDKYKPLQVDAQDNLGNTPLHYTVAKSCAEQTIRVLLKNGANTNLANADGLTPLHIICQKPQRYNDDKNDLEMFFMISKEYRQKLQVNSQDKLGNTALHLALGLVCGYKNLIKSLLQNGLVWVDAQDKRGQTPLHYALAQGCKTDTVQVLLKNGANPNQVDVEGSTPLHILCNRGGFYGDNDDELSQLLLMIKDSTHQPLQVDAKDKYGRTPLFLALINDQIKVAESLMRNGADLSAANAKGLNILTIICMRDQEDLLEELFEICDDVQQTVQVDTPDKLGRTPIQWAVANIMPYTIDILLDHGADLSNFVFPTESYFAVGLEPMYNMFDFKVSLASEAVAVVERLKKRGYELDPSDVLTIMKFLAKYELFKKSTDVEKFCYDDEKCAREAKEDIFCCLRRHDLTMKPCGHLCSMICSLDPATCVLSSHLEGTARQLFAYLYFYIKTRILVQAYYPAPTTQQLQARTFICHERRTEWQEYIRACMLKAGVPFRGDMVEPVPPEVDDEYASDYKPQNENPIPPEHLGEDTVDNDGDDSSSDGSAHASDDENALDSDDDPAPGDEGSENEETPRVGRDRRLHGGLGRLGHSQSSGNFGGSVQETVQYSGGSGNYGGSVQEVEYGSLNNGGSLQQTELQGGSLNNGGSLQQTEFQGGSLNNGGSLQQTKFQGGSLNNGGSLQQTEFQGGSGGDQSFFETIQSGSGSNGNSVQEVEYQSGNNVGSLQGGEYESGNNGGQIQQVEYSYGNTGGTLEGVPNQVPNELNGVGQNQVSNGGTIQTVESGGSQTQGYHQKIHGYVNVNQPNHGVTDISTITDNNQNILSSQHQSLREHAAQRKEVLREKIQQGREALQGKLQQHRQGGLGSLGGTLGSLGTQGSMGTQKSTLGLNVGGNGGNIQIGGGTSGSQSTQQLTIGAPEETFKLAVVESTRTSDVSIDSVTQDLQIPKFS</sequence>
<feature type="compositionally biased region" description="Low complexity" evidence="4">
    <location>
        <begin position="788"/>
        <end position="801"/>
    </location>
</feature>
<keyword evidence="6" id="KW-1185">Reference proteome</keyword>
<feature type="compositionally biased region" description="Polar residues" evidence="4">
    <location>
        <begin position="776"/>
        <end position="787"/>
    </location>
</feature>
<dbReference type="PANTHER" id="PTHR24198">
    <property type="entry name" value="ANKYRIN REPEAT AND PROTEIN KINASE DOMAIN-CONTAINING PROTEIN"/>
    <property type="match status" value="1"/>
</dbReference>
<evidence type="ECO:0000256" key="3">
    <source>
        <dbReference type="PROSITE-ProRule" id="PRU00023"/>
    </source>
</evidence>
<feature type="compositionally biased region" description="Low complexity" evidence="4">
    <location>
        <begin position="843"/>
        <end position="860"/>
    </location>
</feature>
<name>A0A6H5IG88_9HYME</name>
<feature type="repeat" description="ANK" evidence="3">
    <location>
        <begin position="361"/>
        <end position="393"/>
    </location>
</feature>
<accession>A0A6H5IG88</accession>
<dbReference type="OrthoDB" id="194358at2759"/>
<gene>
    <name evidence="5" type="ORF">TBRA_LOCUS7892</name>
</gene>
<dbReference type="PROSITE" id="PS50088">
    <property type="entry name" value="ANK_REPEAT"/>
    <property type="match status" value="5"/>
</dbReference>
<feature type="repeat" description="ANK" evidence="3">
    <location>
        <begin position="168"/>
        <end position="201"/>
    </location>
</feature>
<keyword evidence="2 3" id="KW-0040">ANK repeat</keyword>
<feature type="compositionally biased region" description="Polar residues" evidence="4">
    <location>
        <begin position="741"/>
        <end position="757"/>
    </location>
</feature>
<feature type="region of interest" description="Disordered" evidence="4">
    <location>
        <begin position="898"/>
        <end position="940"/>
    </location>
</feature>
<feature type="compositionally biased region" description="Acidic residues" evidence="4">
    <location>
        <begin position="681"/>
        <end position="691"/>
    </location>
</feature>
<dbReference type="Proteomes" id="UP000479190">
    <property type="component" value="Unassembled WGS sequence"/>
</dbReference>
<dbReference type="AlphaFoldDB" id="A0A6H5IG88"/>
<feature type="region of interest" description="Disordered" evidence="4">
    <location>
        <begin position="648"/>
        <end position="862"/>
    </location>
</feature>
<protein>
    <submittedName>
        <fullName evidence="5">Uncharacterized protein</fullName>
    </submittedName>
</protein>
<feature type="compositionally biased region" description="Acidic residues" evidence="4">
    <location>
        <begin position="701"/>
        <end position="721"/>
    </location>
</feature>
<dbReference type="PROSITE" id="PS50297">
    <property type="entry name" value="ANK_REP_REGION"/>
    <property type="match status" value="5"/>
</dbReference>
<dbReference type="SMART" id="SM00248">
    <property type="entry name" value="ANK"/>
    <property type="match status" value="11"/>
</dbReference>
<feature type="compositionally biased region" description="Polar residues" evidence="4">
    <location>
        <begin position="802"/>
        <end position="835"/>
    </location>
</feature>
<feature type="repeat" description="ANK" evidence="3">
    <location>
        <begin position="282"/>
        <end position="315"/>
    </location>
</feature>
<dbReference type="InterPro" id="IPR002110">
    <property type="entry name" value="Ankyrin_rpt"/>
</dbReference>
<evidence type="ECO:0000313" key="5">
    <source>
        <dbReference type="EMBL" id="CAB0036010.1"/>
    </source>
</evidence>
<evidence type="ECO:0000256" key="1">
    <source>
        <dbReference type="ARBA" id="ARBA00022737"/>
    </source>
</evidence>
<feature type="compositionally biased region" description="Low complexity" evidence="4">
    <location>
        <begin position="915"/>
        <end position="926"/>
    </location>
</feature>